<dbReference type="AlphaFoldDB" id="A0A382A2Y0"/>
<evidence type="ECO:0000256" key="5">
    <source>
        <dbReference type="ARBA" id="ARBA00022679"/>
    </source>
</evidence>
<sequence length="148" mass="16027">MTIKKSNIKIAIVASKFNSSIVDRLYNGAIATFKENGITENEIKLISVPGAFEIPVAVKTLLDKKIYDVIITLGVIIRGETPHFEFIANECAHEISRLAITSGTPIIFGVLTVNNKDQALKRSGSEGKNKGVEAAKAALDMVETLQNI</sequence>
<keyword evidence="5" id="KW-0808">Transferase</keyword>
<accession>A0A382A2Y0</accession>
<dbReference type="SUPFAM" id="SSF52121">
    <property type="entry name" value="Lumazine synthase"/>
    <property type="match status" value="1"/>
</dbReference>
<name>A0A382A2Y0_9ZZZZ</name>
<dbReference type="InterPro" id="IPR034964">
    <property type="entry name" value="LS"/>
</dbReference>
<dbReference type="CDD" id="cd09209">
    <property type="entry name" value="Lumazine_synthase-I"/>
    <property type="match status" value="1"/>
</dbReference>
<dbReference type="GO" id="GO:0000906">
    <property type="term" value="F:6,7-dimethyl-8-ribityllumazine synthase activity"/>
    <property type="evidence" value="ECO:0007669"/>
    <property type="project" value="UniProtKB-EC"/>
</dbReference>
<comment type="pathway">
    <text evidence="1">Cofactor biosynthesis; riboflavin biosynthesis; riboflavin from 2-hydroxy-3-oxobutyl phosphate and 5-amino-6-(D-ribitylamino)uracil: step 1/2.</text>
</comment>
<dbReference type="GO" id="GO:0009231">
    <property type="term" value="P:riboflavin biosynthetic process"/>
    <property type="evidence" value="ECO:0007669"/>
    <property type="project" value="UniProtKB-UniPathway"/>
</dbReference>
<organism evidence="7">
    <name type="scientific">marine metagenome</name>
    <dbReference type="NCBI Taxonomy" id="408172"/>
    <lineage>
        <taxon>unclassified sequences</taxon>
        <taxon>metagenomes</taxon>
        <taxon>ecological metagenomes</taxon>
    </lineage>
</organism>
<dbReference type="InterPro" id="IPR036467">
    <property type="entry name" value="LS/RS_sf"/>
</dbReference>
<dbReference type="EC" id="2.5.1.78" evidence="3"/>
<comment type="similarity">
    <text evidence="2">Belongs to the DMRL synthase family.</text>
</comment>
<proteinExistence type="inferred from homology"/>
<dbReference type="Pfam" id="PF00885">
    <property type="entry name" value="DMRL_synthase"/>
    <property type="match status" value="1"/>
</dbReference>
<dbReference type="EMBL" id="UINC01023550">
    <property type="protein sequence ID" value="SVA95427.1"/>
    <property type="molecule type" value="Genomic_DNA"/>
</dbReference>
<dbReference type="HAMAP" id="MF_00178">
    <property type="entry name" value="Lumazine_synth"/>
    <property type="match status" value="1"/>
</dbReference>
<gene>
    <name evidence="7" type="ORF">METZ01_LOCUS148281</name>
</gene>
<evidence type="ECO:0000313" key="7">
    <source>
        <dbReference type="EMBL" id="SVA95427.1"/>
    </source>
</evidence>
<dbReference type="UniPathway" id="UPA00275">
    <property type="reaction ID" value="UER00404"/>
</dbReference>
<evidence type="ECO:0000256" key="4">
    <source>
        <dbReference type="ARBA" id="ARBA00022619"/>
    </source>
</evidence>
<protein>
    <recommendedName>
        <fullName evidence="3">6,7-dimethyl-8-ribityllumazine synthase</fullName>
        <ecNumber evidence="3">2.5.1.78</ecNumber>
    </recommendedName>
</protein>
<dbReference type="InterPro" id="IPR002180">
    <property type="entry name" value="LS/RS"/>
</dbReference>
<reference evidence="7" key="1">
    <citation type="submission" date="2018-05" db="EMBL/GenBank/DDBJ databases">
        <authorList>
            <person name="Lanie J.A."/>
            <person name="Ng W.-L."/>
            <person name="Kazmierczak K.M."/>
            <person name="Andrzejewski T.M."/>
            <person name="Davidsen T.M."/>
            <person name="Wayne K.J."/>
            <person name="Tettelin H."/>
            <person name="Glass J.I."/>
            <person name="Rusch D."/>
            <person name="Podicherti R."/>
            <person name="Tsui H.-C.T."/>
            <person name="Winkler M.E."/>
        </authorList>
    </citation>
    <scope>NUCLEOTIDE SEQUENCE</scope>
</reference>
<comment type="catalytic activity">
    <reaction evidence="6">
        <text>(2S)-2-hydroxy-3-oxobutyl phosphate + 5-amino-6-(D-ribitylamino)uracil = 6,7-dimethyl-8-(1-D-ribityl)lumazine + phosphate + 2 H2O + H(+)</text>
        <dbReference type="Rhea" id="RHEA:26152"/>
        <dbReference type="ChEBI" id="CHEBI:15377"/>
        <dbReference type="ChEBI" id="CHEBI:15378"/>
        <dbReference type="ChEBI" id="CHEBI:15934"/>
        <dbReference type="ChEBI" id="CHEBI:43474"/>
        <dbReference type="ChEBI" id="CHEBI:58201"/>
        <dbReference type="ChEBI" id="CHEBI:58830"/>
        <dbReference type="EC" id="2.5.1.78"/>
    </reaction>
</comment>
<dbReference type="PANTHER" id="PTHR21058:SF0">
    <property type="entry name" value="6,7-DIMETHYL-8-RIBITYLLUMAZINE SYNTHASE"/>
    <property type="match status" value="1"/>
</dbReference>
<evidence type="ECO:0000256" key="3">
    <source>
        <dbReference type="ARBA" id="ARBA00012664"/>
    </source>
</evidence>
<evidence type="ECO:0000256" key="2">
    <source>
        <dbReference type="ARBA" id="ARBA00007424"/>
    </source>
</evidence>
<keyword evidence="4" id="KW-0686">Riboflavin biosynthesis</keyword>
<evidence type="ECO:0000256" key="1">
    <source>
        <dbReference type="ARBA" id="ARBA00004917"/>
    </source>
</evidence>
<dbReference type="Gene3D" id="3.40.50.960">
    <property type="entry name" value="Lumazine/riboflavin synthase"/>
    <property type="match status" value="1"/>
</dbReference>
<dbReference type="GO" id="GO:0005829">
    <property type="term" value="C:cytosol"/>
    <property type="evidence" value="ECO:0007669"/>
    <property type="project" value="TreeGrafter"/>
</dbReference>
<evidence type="ECO:0000256" key="6">
    <source>
        <dbReference type="ARBA" id="ARBA00048785"/>
    </source>
</evidence>
<dbReference type="PANTHER" id="PTHR21058">
    <property type="entry name" value="6,7-DIMETHYL-8-RIBITYLLUMAZINE SYNTHASE DMRL SYNTHASE LUMAZINE SYNTHASE"/>
    <property type="match status" value="1"/>
</dbReference>
<dbReference type="GO" id="GO:0009349">
    <property type="term" value="C:riboflavin synthase complex"/>
    <property type="evidence" value="ECO:0007669"/>
    <property type="project" value="InterPro"/>
</dbReference>
<dbReference type="NCBIfam" id="TIGR00114">
    <property type="entry name" value="lumazine-synth"/>
    <property type="match status" value="1"/>
</dbReference>